<dbReference type="RefSeq" id="WP_078350711.1">
    <property type="nucleotide sequence ID" value="NZ_MBTF01000036.1"/>
</dbReference>
<accession>A0A1S9P8Z2</accession>
<comment type="caution">
    <text evidence="1">The sequence shown here is derived from an EMBL/GenBank/DDBJ whole genome shotgun (WGS) entry which is preliminary data.</text>
</comment>
<proteinExistence type="predicted"/>
<reference evidence="1 2" key="1">
    <citation type="submission" date="2016-07" db="EMBL/GenBank/DDBJ databases">
        <title>Genomic analysis of zinc-resistant bacterium Mucilaginibacter pedocola TBZ30.</title>
        <authorList>
            <person name="Huang J."/>
            <person name="Tang J."/>
        </authorList>
    </citation>
    <scope>NUCLEOTIDE SEQUENCE [LARGE SCALE GENOMIC DNA]</scope>
    <source>
        <strain evidence="1 2">TBZ30</strain>
    </source>
</reference>
<evidence type="ECO:0000313" key="1">
    <source>
        <dbReference type="EMBL" id="OOQ57415.1"/>
    </source>
</evidence>
<sequence length="90" mass="10205">MAIIITYDIPSKHVEFKKAMFKLGYEDQIPGTINCEVIYFPNTTLYHATKSAEAAREDAKITCKGLTVKLERCISTEWTNWAAICGEPFK</sequence>
<name>A0A1S9P8Z2_9SPHI</name>
<gene>
    <name evidence="1" type="ORF">BC343_15060</name>
</gene>
<dbReference type="EMBL" id="MBTF01000036">
    <property type="protein sequence ID" value="OOQ57415.1"/>
    <property type="molecule type" value="Genomic_DNA"/>
</dbReference>
<protein>
    <submittedName>
        <fullName evidence="1">Uncharacterized protein</fullName>
    </submittedName>
</protein>
<keyword evidence="2" id="KW-1185">Reference proteome</keyword>
<dbReference type="STRING" id="1792845.BC343_15060"/>
<organism evidence="1 2">
    <name type="scientific">Mucilaginibacter pedocola</name>
    <dbReference type="NCBI Taxonomy" id="1792845"/>
    <lineage>
        <taxon>Bacteria</taxon>
        <taxon>Pseudomonadati</taxon>
        <taxon>Bacteroidota</taxon>
        <taxon>Sphingobacteriia</taxon>
        <taxon>Sphingobacteriales</taxon>
        <taxon>Sphingobacteriaceae</taxon>
        <taxon>Mucilaginibacter</taxon>
    </lineage>
</organism>
<dbReference type="OrthoDB" id="1272389at2"/>
<dbReference type="Proteomes" id="UP000189739">
    <property type="component" value="Unassembled WGS sequence"/>
</dbReference>
<evidence type="ECO:0000313" key="2">
    <source>
        <dbReference type="Proteomes" id="UP000189739"/>
    </source>
</evidence>
<dbReference type="AlphaFoldDB" id="A0A1S9P8Z2"/>